<dbReference type="PANTHER" id="PTHR37299:SF1">
    <property type="entry name" value="STAGE 0 SPORULATION PROTEIN A HOMOLOG"/>
    <property type="match status" value="1"/>
</dbReference>
<evidence type="ECO:0000259" key="4">
    <source>
        <dbReference type="PROSITE" id="PS50110"/>
    </source>
</evidence>
<proteinExistence type="predicted"/>
<evidence type="ECO:0000313" key="6">
    <source>
        <dbReference type="Proteomes" id="UP000010797"/>
    </source>
</evidence>
<dbReference type="AlphaFoldDB" id="L0FAV6"/>
<dbReference type="PANTHER" id="PTHR37299">
    <property type="entry name" value="TRANSCRIPTIONAL REGULATOR-RELATED"/>
    <property type="match status" value="1"/>
</dbReference>
<dbReference type="InterPro" id="IPR007492">
    <property type="entry name" value="LytTR_DNA-bd_dom"/>
</dbReference>
<accession>L0FAV6</accession>
<dbReference type="PROSITE" id="PS50110">
    <property type="entry name" value="RESPONSE_REGULATORY"/>
    <property type="match status" value="1"/>
</dbReference>
<dbReference type="EMBL" id="CP003344">
    <property type="protein sequence ID" value="AGA70357.1"/>
    <property type="molecule type" value="Genomic_DNA"/>
</dbReference>
<dbReference type="SMART" id="SM00448">
    <property type="entry name" value="REC"/>
    <property type="match status" value="1"/>
</dbReference>
<keyword evidence="6" id="KW-1185">Reference proteome</keyword>
<dbReference type="HOGENOM" id="CLU_000445_14_2_9"/>
<name>L0FAV6_DESDL</name>
<sequence length="245" mass="27974">MLRIAVCDDLLDQLAIIVEYIKDFIEINALDAEVRQFDHPDGLLTACETERFHIYILDIVMPMINGIELGKEIRRLDREGQIIYATTEPSFAFESFSSNPINYLLKPIDKERLFQTLDLAISKVNTAEENIITIKTKDGLRVVKLSSIIFCEYVKHTVLYTLMGGERLTTRTISESFSEHVRPLLSDGRFLQPHSSFVLNMSRVEGFSKDGFVMRGGTVIPIPAKQYPAVRDIYMDYLLAREGCK</sequence>
<dbReference type="Pfam" id="PF04397">
    <property type="entry name" value="LytTR"/>
    <property type="match status" value="1"/>
</dbReference>
<dbReference type="Pfam" id="PF00072">
    <property type="entry name" value="Response_reg"/>
    <property type="match status" value="1"/>
</dbReference>
<dbReference type="RefSeq" id="WP_015263318.1">
    <property type="nucleotide sequence ID" value="NC_019903.1"/>
</dbReference>
<reference evidence="6" key="1">
    <citation type="submission" date="2012-02" db="EMBL/GenBank/DDBJ databases">
        <title>Complete sequence of Desulfitobacterium dichloroeliminans LMG P-21439.</title>
        <authorList>
            <person name="Lucas S."/>
            <person name="Han J."/>
            <person name="Lapidus A."/>
            <person name="Cheng J.-F."/>
            <person name="Goodwin L."/>
            <person name="Pitluck S."/>
            <person name="Peters L."/>
            <person name="Ovchinnikova G."/>
            <person name="Teshima H."/>
            <person name="Detter J.C."/>
            <person name="Han C."/>
            <person name="Tapia R."/>
            <person name="Land M."/>
            <person name="Hauser L."/>
            <person name="Kyrpides N."/>
            <person name="Ivanova N."/>
            <person name="Pagani I."/>
            <person name="Kruse T."/>
            <person name="de Vos W.M."/>
            <person name="Boon N."/>
            <person name="Smidt H."/>
            <person name="Woyke T."/>
        </authorList>
    </citation>
    <scope>NUCLEOTIDE SEQUENCE [LARGE SCALE GENOMIC DNA]</scope>
    <source>
        <strain evidence="6">LMG P-21439 / DCA1</strain>
    </source>
</reference>
<comment type="function">
    <text evidence="2">May play the central regulatory role in sporulation. It may be an element of the effector pathway responsible for the activation of sporulation genes in response to nutritional stress. Spo0A may act in concert with spo0H (a sigma factor) to control the expression of some genes that are critical to the sporulation process.</text>
</comment>
<dbReference type="InterPro" id="IPR046947">
    <property type="entry name" value="LytR-like"/>
</dbReference>
<dbReference type="KEGG" id="ddl:Desdi_2949"/>
<dbReference type="InterPro" id="IPR011006">
    <property type="entry name" value="CheY-like_superfamily"/>
</dbReference>
<dbReference type="SMART" id="SM00850">
    <property type="entry name" value="LytTR"/>
    <property type="match status" value="1"/>
</dbReference>
<dbReference type="Gene3D" id="2.40.50.1020">
    <property type="entry name" value="LytTr DNA-binding domain"/>
    <property type="match status" value="1"/>
</dbReference>
<dbReference type="eggNOG" id="COG3279">
    <property type="taxonomic scope" value="Bacteria"/>
</dbReference>
<dbReference type="InterPro" id="IPR001789">
    <property type="entry name" value="Sig_transdc_resp-reg_receiver"/>
</dbReference>
<feature type="modified residue" description="4-aspartylphosphate" evidence="3">
    <location>
        <position position="58"/>
    </location>
</feature>
<protein>
    <recommendedName>
        <fullName evidence="1">Stage 0 sporulation protein A homolog</fullName>
    </recommendedName>
</protein>
<feature type="domain" description="Response regulatory" evidence="4">
    <location>
        <begin position="3"/>
        <end position="121"/>
    </location>
</feature>
<evidence type="ECO:0000256" key="2">
    <source>
        <dbReference type="ARBA" id="ARBA00024867"/>
    </source>
</evidence>
<dbReference type="GO" id="GO:0003677">
    <property type="term" value="F:DNA binding"/>
    <property type="evidence" value="ECO:0007669"/>
    <property type="project" value="InterPro"/>
</dbReference>
<dbReference type="GO" id="GO:0000156">
    <property type="term" value="F:phosphorelay response regulator activity"/>
    <property type="evidence" value="ECO:0007669"/>
    <property type="project" value="InterPro"/>
</dbReference>
<evidence type="ECO:0000256" key="1">
    <source>
        <dbReference type="ARBA" id="ARBA00018672"/>
    </source>
</evidence>
<evidence type="ECO:0000313" key="5">
    <source>
        <dbReference type="EMBL" id="AGA70357.1"/>
    </source>
</evidence>
<keyword evidence="3" id="KW-0597">Phosphoprotein</keyword>
<dbReference type="OrthoDB" id="9779387at2"/>
<dbReference type="STRING" id="871963.Desdi_2949"/>
<organism evidence="5 6">
    <name type="scientific">Desulfitobacterium dichloroeliminans (strain LMG P-21439 / DCA1)</name>
    <dbReference type="NCBI Taxonomy" id="871963"/>
    <lineage>
        <taxon>Bacteria</taxon>
        <taxon>Bacillati</taxon>
        <taxon>Bacillota</taxon>
        <taxon>Clostridia</taxon>
        <taxon>Eubacteriales</taxon>
        <taxon>Desulfitobacteriaceae</taxon>
        <taxon>Desulfitobacterium</taxon>
    </lineage>
</organism>
<gene>
    <name evidence="5" type="ordered locus">Desdi_2949</name>
</gene>
<dbReference type="Gene3D" id="3.40.50.2300">
    <property type="match status" value="1"/>
</dbReference>
<evidence type="ECO:0000256" key="3">
    <source>
        <dbReference type="PROSITE-ProRule" id="PRU00169"/>
    </source>
</evidence>
<dbReference type="Proteomes" id="UP000010797">
    <property type="component" value="Chromosome"/>
</dbReference>
<dbReference type="SUPFAM" id="SSF52172">
    <property type="entry name" value="CheY-like"/>
    <property type="match status" value="1"/>
</dbReference>